<sequence length="116" mass="14161">MHNWGKRWKCNPPDYMNPITTKPQEPLKDSEKMVLNHLIQNLHQAMESKEFQDNKFDFYFQKLVPYVKACRENWTPLPPEEEEEFNLIKQLLNQLQRSMAIRKMFSFLFPFDIFTY</sequence>
<dbReference type="EMBL" id="BMAV01013806">
    <property type="protein sequence ID" value="GFY61736.1"/>
    <property type="molecule type" value="Genomic_DNA"/>
</dbReference>
<comment type="caution">
    <text evidence="1">The sequence shown here is derived from an EMBL/GenBank/DDBJ whole genome shotgun (WGS) entry which is preliminary data.</text>
</comment>
<gene>
    <name evidence="1" type="primary">AVEN_257717_1</name>
    <name evidence="1" type="ORF">TNIN_226421</name>
</gene>
<keyword evidence="2" id="KW-1185">Reference proteome</keyword>
<reference evidence="1" key="1">
    <citation type="submission" date="2020-08" db="EMBL/GenBank/DDBJ databases">
        <title>Multicomponent nature underlies the extraordinary mechanical properties of spider dragline silk.</title>
        <authorList>
            <person name="Kono N."/>
            <person name="Nakamura H."/>
            <person name="Mori M."/>
            <person name="Yoshida Y."/>
            <person name="Ohtoshi R."/>
            <person name="Malay A.D."/>
            <person name="Moran D.A.P."/>
            <person name="Tomita M."/>
            <person name="Numata K."/>
            <person name="Arakawa K."/>
        </authorList>
    </citation>
    <scope>NUCLEOTIDE SEQUENCE</scope>
</reference>
<proteinExistence type="predicted"/>
<dbReference type="Proteomes" id="UP000886998">
    <property type="component" value="Unassembled WGS sequence"/>
</dbReference>
<accession>A0A8X6XWT5</accession>
<evidence type="ECO:0000313" key="2">
    <source>
        <dbReference type="Proteomes" id="UP000886998"/>
    </source>
</evidence>
<protein>
    <submittedName>
        <fullName evidence="1">Uncharacterized protein</fullName>
    </submittedName>
</protein>
<name>A0A8X6XWT5_9ARAC</name>
<evidence type="ECO:0000313" key="1">
    <source>
        <dbReference type="EMBL" id="GFY61736.1"/>
    </source>
</evidence>
<dbReference type="AlphaFoldDB" id="A0A8X6XWT5"/>
<organism evidence="1 2">
    <name type="scientific">Trichonephila inaurata madagascariensis</name>
    <dbReference type="NCBI Taxonomy" id="2747483"/>
    <lineage>
        <taxon>Eukaryota</taxon>
        <taxon>Metazoa</taxon>
        <taxon>Ecdysozoa</taxon>
        <taxon>Arthropoda</taxon>
        <taxon>Chelicerata</taxon>
        <taxon>Arachnida</taxon>
        <taxon>Araneae</taxon>
        <taxon>Araneomorphae</taxon>
        <taxon>Entelegynae</taxon>
        <taxon>Araneoidea</taxon>
        <taxon>Nephilidae</taxon>
        <taxon>Trichonephila</taxon>
        <taxon>Trichonephila inaurata</taxon>
    </lineage>
</organism>